<reference evidence="1 2" key="1">
    <citation type="submission" date="2014-10" db="EMBL/GenBank/DDBJ databases">
        <title>Genome sequence of Ponticoccus sp. strain UMTAT08 isolated from clonal culture of toxic dinoflagellate Alexandrium tamiyavanichii.</title>
        <authorList>
            <person name="Gan H.Y."/>
            <person name="Muhd D.-D."/>
            <person name="Mohd Noor M.E."/>
            <person name="Yeong Y.S."/>
            <person name="Usup G."/>
        </authorList>
    </citation>
    <scope>NUCLEOTIDE SEQUENCE [LARGE SCALE GENOMIC DNA]</scope>
    <source>
        <strain evidence="1 2">UMTAT08</strain>
    </source>
</reference>
<comment type="caution">
    <text evidence="1">The sequence shown here is derived from an EMBL/GenBank/DDBJ whole genome shotgun (WGS) entry which is preliminary data.</text>
</comment>
<accession>A0A0B3RGG2</accession>
<gene>
    <name evidence="1" type="ORF">OA50_05080</name>
</gene>
<name>A0A0B3RGG2_9RHOB</name>
<proteinExistence type="predicted"/>
<dbReference type="EMBL" id="JSUQ01000027">
    <property type="protein sequence ID" value="KHQ50405.1"/>
    <property type="molecule type" value="Genomic_DNA"/>
</dbReference>
<dbReference type="Proteomes" id="UP000030960">
    <property type="component" value="Unassembled WGS sequence"/>
</dbReference>
<evidence type="ECO:0000313" key="1">
    <source>
        <dbReference type="EMBL" id="KHQ50405.1"/>
    </source>
</evidence>
<dbReference type="AlphaFoldDB" id="A0A0B3RGG2"/>
<organism evidence="1 2">
    <name type="scientific">Mameliella alba</name>
    <dbReference type="NCBI Taxonomy" id="561184"/>
    <lineage>
        <taxon>Bacteria</taxon>
        <taxon>Pseudomonadati</taxon>
        <taxon>Pseudomonadota</taxon>
        <taxon>Alphaproteobacteria</taxon>
        <taxon>Rhodobacterales</taxon>
        <taxon>Roseobacteraceae</taxon>
        <taxon>Mameliella</taxon>
    </lineage>
</organism>
<protein>
    <submittedName>
        <fullName evidence="1">Uncharacterized protein</fullName>
    </submittedName>
</protein>
<sequence>MAAATTPAAAQDLVTQHAVALLRGGDGVLESAGGAIELEVDHGVRYSTYKAPLECSPQASYWGQKYT</sequence>
<keyword evidence="2" id="KW-1185">Reference proteome</keyword>
<evidence type="ECO:0000313" key="2">
    <source>
        <dbReference type="Proteomes" id="UP000030960"/>
    </source>
</evidence>